<dbReference type="Gene3D" id="2.40.10.10">
    <property type="entry name" value="Trypsin-like serine proteases"/>
    <property type="match status" value="2"/>
</dbReference>
<evidence type="ECO:0000256" key="6">
    <source>
        <dbReference type="RuleBase" id="RU004296"/>
    </source>
</evidence>
<dbReference type="GO" id="GO:0008236">
    <property type="term" value="F:serine-type peptidase activity"/>
    <property type="evidence" value="ECO:0007669"/>
    <property type="project" value="UniProtKB-KW"/>
</dbReference>
<keyword evidence="5 6" id="KW-0720">Serine protease</keyword>
<comment type="similarity">
    <text evidence="1 6">Belongs to the peptidase S1B family.</text>
</comment>
<gene>
    <name evidence="7" type="ORF">DY251_00930</name>
</gene>
<evidence type="ECO:0000256" key="3">
    <source>
        <dbReference type="ARBA" id="ARBA00022729"/>
    </source>
</evidence>
<dbReference type="AlphaFoldDB" id="A0A371XJF4"/>
<evidence type="ECO:0000256" key="4">
    <source>
        <dbReference type="ARBA" id="ARBA00022801"/>
    </source>
</evidence>
<keyword evidence="4 6" id="KW-0378">Hydrolase</keyword>
<comment type="caution">
    <text evidence="7">The sequence shown here is derived from an EMBL/GenBank/DDBJ whole genome shotgun (WGS) entry which is preliminary data.</text>
</comment>
<dbReference type="Proteomes" id="UP000262379">
    <property type="component" value="Unassembled WGS sequence"/>
</dbReference>
<dbReference type="EMBL" id="QURN01000001">
    <property type="protein sequence ID" value="RFC69341.1"/>
    <property type="molecule type" value="Genomic_DNA"/>
</dbReference>
<sequence>MAGTESQRIIDLVHDLAGPAMTVKQCLPPKLQAQGITEKPLKNKGVSRKDVVDKIANREPLKRTEIVYAESILIPEMRPAIEVANDTYAVVDHAAWAILNDAAVKQRLETAIKATCRVENNGKLIGTGFLVAPDLVMTNRHVASDFVIGVGGAANIGFAPGADPAVNFQREFTRPDAGNTASIAVSSAVMMHPYFDIALLRLAQPAPPAPLTLAAVAAESAENTNIALIGYPDFNPQEEAGPQRSVIGDNFGVKRVQPGFARKSGTVRSYDKTVQSFGHDCSTLTGNSGSPVISLSSGKVIGVHFYGLLRKSNWAVLASDLACDPRMTAAGVTFDAHGATNTGVWDAWWTRADSLLIAAGGFTGPESVKKSKSVMTITIPITLKIDLKTGKVKASGKTSFKPAKQKRV</sequence>
<evidence type="ECO:0000313" key="8">
    <source>
        <dbReference type="Proteomes" id="UP000262379"/>
    </source>
</evidence>
<evidence type="ECO:0000256" key="5">
    <source>
        <dbReference type="ARBA" id="ARBA00022825"/>
    </source>
</evidence>
<keyword evidence="3" id="KW-0732">Signal</keyword>
<dbReference type="PRINTS" id="PR00839">
    <property type="entry name" value="V8PROTEASE"/>
</dbReference>
<dbReference type="EC" id="3.4.21.-" evidence="6"/>
<dbReference type="RefSeq" id="WP_116621962.1">
    <property type="nucleotide sequence ID" value="NZ_QURN01000001.1"/>
</dbReference>
<reference evidence="8" key="1">
    <citation type="submission" date="2018-08" db="EMBL/GenBank/DDBJ databases">
        <authorList>
            <person name="Im W.T."/>
        </authorList>
    </citation>
    <scope>NUCLEOTIDE SEQUENCE [LARGE SCALE GENOMIC DNA]</scope>
    <source>
        <strain evidence="8">LA-28</strain>
    </source>
</reference>
<dbReference type="InterPro" id="IPR043504">
    <property type="entry name" value="Peptidase_S1_PA_chymotrypsin"/>
</dbReference>
<accession>A0A371XJF4</accession>
<dbReference type="SUPFAM" id="SSF50494">
    <property type="entry name" value="Trypsin-like serine proteases"/>
    <property type="match status" value="1"/>
</dbReference>
<protein>
    <recommendedName>
        <fullName evidence="6">Serine protease</fullName>
        <ecNumber evidence="6">3.4.21.-</ecNumber>
    </recommendedName>
</protein>
<dbReference type="InterPro" id="IPR009003">
    <property type="entry name" value="Peptidase_S1_PA"/>
</dbReference>
<keyword evidence="8" id="KW-1185">Reference proteome</keyword>
<dbReference type="Pfam" id="PF13365">
    <property type="entry name" value="Trypsin_2"/>
    <property type="match status" value="1"/>
</dbReference>
<organism evidence="7 8">
    <name type="scientific">Mesorhizobium denitrificans</name>
    <dbReference type="NCBI Taxonomy" id="2294114"/>
    <lineage>
        <taxon>Bacteria</taxon>
        <taxon>Pseudomonadati</taxon>
        <taxon>Pseudomonadota</taxon>
        <taxon>Alphaproteobacteria</taxon>
        <taxon>Hyphomicrobiales</taxon>
        <taxon>Phyllobacteriaceae</taxon>
        <taxon>Mesorhizobium</taxon>
    </lineage>
</organism>
<proteinExistence type="inferred from homology"/>
<name>A0A371XJF4_9HYPH</name>
<evidence type="ECO:0000256" key="2">
    <source>
        <dbReference type="ARBA" id="ARBA00022670"/>
    </source>
</evidence>
<dbReference type="InterPro" id="IPR008256">
    <property type="entry name" value="Peptidase_S1B"/>
</dbReference>
<dbReference type="GO" id="GO:0006508">
    <property type="term" value="P:proteolysis"/>
    <property type="evidence" value="ECO:0007669"/>
    <property type="project" value="UniProtKB-KW"/>
</dbReference>
<evidence type="ECO:0000313" key="7">
    <source>
        <dbReference type="EMBL" id="RFC69341.1"/>
    </source>
</evidence>
<keyword evidence="2 6" id="KW-0645">Protease</keyword>
<evidence type="ECO:0000256" key="1">
    <source>
        <dbReference type="ARBA" id="ARBA00008764"/>
    </source>
</evidence>